<dbReference type="PATRIC" id="fig|344882.3.peg.2577"/>
<dbReference type="SUPFAM" id="SSF54534">
    <property type="entry name" value="FKBP-like"/>
    <property type="match status" value="1"/>
</dbReference>
<evidence type="ECO:0000256" key="6">
    <source>
        <dbReference type="RuleBase" id="RU003915"/>
    </source>
</evidence>
<gene>
    <name evidence="8" type="ORF">ABB29_06205</name>
</gene>
<protein>
    <recommendedName>
        <fullName evidence="6">Peptidyl-prolyl cis-trans isomerase</fullName>
        <ecNumber evidence="6">5.2.1.8</ecNumber>
    </recommendedName>
</protein>
<sequence>MKHPIRGVVAVIAIVGSMLGGNVSAQEKTALVSERDKVSYAIGMDVGNSFEPVAQFMDLSAFQKALETSFKGGEPLISQADAQATDQALRVNIAASQGQTVPGTAPGSKPPAVDKAKVGYMLGGFAVGPSLAPLKSEIDLPVMMQAMRTVVGKTGTPLMTAAEAQAAVQAFMTQRQSQAGQRNREEGAKFLAGNKTKPGVITTPSGLQYMVLREGNGARPTPQSRVRVNYVGTLLDGTKFDSSYDRGEPAEFGLTQVIPGWTEGVALMPVGAKYRFWIPGNLAYGPNGAPGGTIGPDATLTFDVELMGILQ</sequence>
<evidence type="ECO:0000259" key="7">
    <source>
        <dbReference type="PROSITE" id="PS50059"/>
    </source>
</evidence>
<evidence type="ECO:0000256" key="1">
    <source>
        <dbReference type="ARBA" id="ARBA00000971"/>
    </source>
</evidence>
<accession>A0A0R0CWX9</accession>
<evidence type="ECO:0000256" key="5">
    <source>
        <dbReference type="PROSITE-ProRule" id="PRU00277"/>
    </source>
</evidence>
<proteinExistence type="inferred from homology"/>
<dbReference type="Gene3D" id="1.10.287.460">
    <property type="entry name" value="Peptidyl-prolyl cis-trans isomerase, FKBP-type, N-terminal domain"/>
    <property type="match status" value="2"/>
</dbReference>
<dbReference type="GO" id="GO:0006457">
    <property type="term" value="P:protein folding"/>
    <property type="evidence" value="ECO:0007669"/>
    <property type="project" value="InterPro"/>
</dbReference>
<dbReference type="Proteomes" id="UP000052052">
    <property type="component" value="Unassembled WGS sequence"/>
</dbReference>
<dbReference type="PROSITE" id="PS50059">
    <property type="entry name" value="FKBP_PPIASE"/>
    <property type="match status" value="1"/>
</dbReference>
<dbReference type="InterPro" id="IPR046357">
    <property type="entry name" value="PPIase_dom_sf"/>
</dbReference>
<comment type="caution">
    <text evidence="8">The sequence shown here is derived from an EMBL/GenBank/DDBJ whole genome shotgun (WGS) entry which is preliminary data.</text>
</comment>
<evidence type="ECO:0000313" key="9">
    <source>
        <dbReference type="Proteomes" id="UP000052052"/>
    </source>
</evidence>
<evidence type="ECO:0000313" key="8">
    <source>
        <dbReference type="EMBL" id="KRG70647.1"/>
    </source>
</evidence>
<keyword evidence="9" id="KW-1185">Reference proteome</keyword>
<comment type="catalytic activity">
    <reaction evidence="1 5 6">
        <text>[protein]-peptidylproline (omega=180) = [protein]-peptidylproline (omega=0)</text>
        <dbReference type="Rhea" id="RHEA:16237"/>
        <dbReference type="Rhea" id="RHEA-COMP:10747"/>
        <dbReference type="Rhea" id="RHEA-COMP:10748"/>
        <dbReference type="ChEBI" id="CHEBI:83833"/>
        <dbReference type="ChEBI" id="CHEBI:83834"/>
        <dbReference type="EC" id="5.2.1.8"/>
    </reaction>
</comment>
<dbReference type="EC" id="5.2.1.8" evidence="6"/>
<reference evidence="8 9" key="1">
    <citation type="submission" date="2015-05" db="EMBL/GenBank/DDBJ databases">
        <title>Genome sequencing and analysis of members of genus Stenotrophomonas.</title>
        <authorList>
            <person name="Patil P.P."/>
            <person name="Midha S."/>
            <person name="Patil P.B."/>
        </authorList>
    </citation>
    <scope>NUCLEOTIDE SEQUENCE [LARGE SCALE GENOMIC DNA]</scope>
    <source>
        <strain evidence="8 9">DSM 21858</strain>
    </source>
</reference>
<dbReference type="InterPro" id="IPR001179">
    <property type="entry name" value="PPIase_FKBP_dom"/>
</dbReference>
<dbReference type="InterPro" id="IPR036944">
    <property type="entry name" value="PPIase_FKBP_N_sf"/>
</dbReference>
<keyword evidence="4 5" id="KW-0413">Isomerase</keyword>
<evidence type="ECO:0000256" key="3">
    <source>
        <dbReference type="ARBA" id="ARBA00023110"/>
    </source>
</evidence>
<dbReference type="AlphaFoldDB" id="A0A0R0CWX9"/>
<organism evidence="8 9">
    <name type="scientific">Pseudoxanthomonas dokdonensis</name>
    <dbReference type="NCBI Taxonomy" id="344882"/>
    <lineage>
        <taxon>Bacteria</taxon>
        <taxon>Pseudomonadati</taxon>
        <taxon>Pseudomonadota</taxon>
        <taxon>Gammaproteobacteria</taxon>
        <taxon>Lysobacterales</taxon>
        <taxon>Lysobacteraceae</taxon>
        <taxon>Pseudoxanthomonas</taxon>
    </lineage>
</organism>
<dbReference type="Pfam" id="PF01346">
    <property type="entry name" value="FKBP_N"/>
    <property type="match status" value="2"/>
</dbReference>
<dbReference type="PANTHER" id="PTHR43811:SF57">
    <property type="entry name" value="FKBP-TYPE PEPTIDYL-PROLYL CIS-TRANS ISOMERASE FKPA-RELATED"/>
    <property type="match status" value="1"/>
</dbReference>
<dbReference type="InterPro" id="IPR000774">
    <property type="entry name" value="PPIase_FKBP_N"/>
</dbReference>
<dbReference type="STRING" id="344882.ABB29_06205"/>
<dbReference type="EMBL" id="LDJL01000005">
    <property type="protein sequence ID" value="KRG70647.1"/>
    <property type="molecule type" value="Genomic_DNA"/>
</dbReference>
<comment type="similarity">
    <text evidence="2 6">Belongs to the FKBP-type PPIase family.</text>
</comment>
<dbReference type="GO" id="GO:0003755">
    <property type="term" value="F:peptidyl-prolyl cis-trans isomerase activity"/>
    <property type="evidence" value="ECO:0007669"/>
    <property type="project" value="UniProtKB-UniRule"/>
</dbReference>
<evidence type="ECO:0000256" key="2">
    <source>
        <dbReference type="ARBA" id="ARBA00006577"/>
    </source>
</evidence>
<feature type="domain" description="PPIase FKBP-type" evidence="7">
    <location>
        <begin position="223"/>
        <end position="310"/>
    </location>
</feature>
<name>A0A0R0CWX9_9GAMM</name>
<dbReference type="PANTHER" id="PTHR43811">
    <property type="entry name" value="FKBP-TYPE PEPTIDYL-PROLYL CIS-TRANS ISOMERASE FKPA"/>
    <property type="match status" value="1"/>
</dbReference>
<evidence type="ECO:0000256" key="4">
    <source>
        <dbReference type="ARBA" id="ARBA00023235"/>
    </source>
</evidence>
<dbReference type="Gene3D" id="3.10.50.40">
    <property type="match status" value="1"/>
</dbReference>
<dbReference type="OrthoDB" id="9814548at2"/>
<keyword evidence="3 5" id="KW-0697">Rotamase</keyword>
<dbReference type="Pfam" id="PF00254">
    <property type="entry name" value="FKBP_C"/>
    <property type="match status" value="1"/>
</dbReference>